<dbReference type="EMBL" id="LR134201">
    <property type="protein sequence ID" value="VEB95366.1"/>
    <property type="molecule type" value="Genomic_DNA"/>
</dbReference>
<sequence length="168" mass="19286">MIFKNKKIFGLLFLMGCILPGYLLWLLLRPVEIVAVHEDGNHASVLVNFFPFTDKGKISWWLEKKAMLKDKYSIPKPDSEGSFTIVFWDFGDGYKEEGKYDRRCFDDMKAKENCIEKDAVFSVSNSRNLGTIFTVYDGKYQLKENGKVVKYENKYEAKGLPVGSGDEP</sequence>
<dbReference type="KEGG" id="clap:NCTC11466_00475"/>
<proteinExistence type="predicted"/>
<dbReference type="Proteomes" id="UP000274122">
    <property type="component" value="Chromosome"/>
</dbReference>
<protein>
    <submittedName>
        <fullName evidence="2">Enterobacterial putative membrane protein (DUF943)</fullName>
    </submittedName>
</protein>
<evidence type="ECO:0000313" key="3">
    <source>
        <dbReference type="Proteomes" id="UP000274122"/>
    </source>
</evidence>
<keyword evidence="1" id="KW-1133">Transmembrane helix</keyword>
<evidence type="ECO:0000256" key="1">
    <source>
        <dbReference type="SAM" id="Phobius"/>
    </source>
</evidence>
<accession>A0A3S4JWP1</accession>
<name>A0A3S4JWP1_9ENTR</name>
<gene>
    <name evidence="2" type="ORF">NCTC11466_00475</name>
</gene>
<keyword evidence="1" id="KW-0812">Transmembrane</keyword>
<keyword evidence="3" id="KW-1185">Reference proteome</keyword>
<dbReference type="RefSeq" id="WP_126354488.1">
    <property type="nucleotide sequence ID" value="NZ_LR134201.1"/>
</dbReference>
<dbReference type="InterPro" id="IPR010351">
    <property type="entry name" value="DUF943"/>
</dbReference>
<reference evidence="2 3" key="1">
    <citation type="submission" date="2018-12" db="EMBL/GenBank/DDBJ databases">
        <authorList>
            <consortium name="Pathogen Informatics"/>
        </authorList>
    </citation>
    <scope>NUCLEOTIDE SEQUENCE [LARGE SCALE GENOMIC DNA]</scope>
    <source>
        <strain evidence="2 3">NCTC11466</strain>
    </source>
</reference>
<dbReference type="AlphaFoldDB" id="A0A3S4JWP1"/>
<evidence type="ECO:0000313" key="2">
    <source>
        <dbReference type="EMBL" id="VEB95366.1"/>
    </source>
</evidence>
<dbReference type="OrthoDB" id="5873202at2"/>
<feature type="transmembrane region" description="Helical" evidence="1">
    <location>
        <begin position="9"/>
        <end position="28"/>
    </location>
</feature>
<dbReference type="Pfam" id="PF06092">
    <property type="entry name" value="DUF943"/>
    <property type="match status" value="1"/>
</dbReference>
<keyword evidence="1" id="KW-0472">Membrane</keyword>
<organism evidence="2 3">
    <name type="scientific">Cedecea lapagei</name>
    <dbReference type="NCBI Taxonomy" id="158823"/>
    <lineage>
        <taxon>Bacteria</taxon>
        <taxon>Pseudomonadati</taxon>
        <taxon>Pseudomonadota</taxon>
        <taxon>Gammaproteobacteria</taxon>
        <taxon>Enterobacterales</taxon>
        <taxon>Enterobacteriaceae</taxon>
        <taxon>Cedecea</taxon>
    </lineage>
</organism>